<feature type="region of interest" description="Disordered" evidence="1">
    <location>
        <begin position="645"/>
        <end position="687"/>
    </location>
</feature>
<evidence type="ECO:0000256" key="1">
    <source>
        <dbReference type="SAM" id="MobiDB-lite"/>
    </source>
</evidence>
<keyword evidence="2" id="KW-0472">Membrane</keyword>
<feature type="compositionally biased region" description="Basic and acidic residues" evidence="1">
    <location>
        <begin position="805"/>
        <end position="819"/>
    </location>
</feature>
<feature type="compositionally biased region" description="Low complexity" evidence="1">
    <location>
        <begin position="599"/>
        <end position="622"/>
    </location>
</feature>
<feature type="region of interest" description="Disordered" evidence="1">
    <location>
        <begin position="571"/>
        <end position="624"/>
    </location>
</feature>
<feature type="transmembrane region" description="Helical" evidence="2">
    <location>
        <begin position="96"/>
        <end position="125"/>
    </location>
</feature>
<dbReference type="EMBL" id="MU070140">
    <property type="protein sequence ID" value="KAF5829588.1"/>
    <property type="molecule type" value="Genomic_DNA"/>
</dbReference>
<protein>
    <recommendedName>
        <fullName evidence="5">Transmembrane protein</fullName>
    </recommendedName>
</protein>
<feature type="compositionally biased region" description="Low complexity" evidence="1">
    <location>
        <begin position="660"/>
        <end position="672"/>
    </location>
</feature>
<accession>A0ABQ7G4Q2</accession>
<feature type="region of interest" description="Disordered" evidence="1">
    <location>
        <begin position="504"/>
        <end position="527"/>
    </location>
</feature>
<name>A0ABQ7G4Q2_DUNSA</name>
<feature type="compositionally biased region" description="Basic and acidic residues" evidence="1">
    <location>
        <begin position="313"/>
        <end position="322"/>
    </location>
</feature>
<feature type="compositionally biased region" description="Polar residues" evidence="1">
    <location>
        <begin position="902"/>
        <end position="912"/>
    </location>
</feature>
<feature type="region of interest" description="Disordered" evidence="1">
    <location>
        <begin position="221"/>
        <end position="330"/>
    </location>
</feature>
<keyword evidence="2" id="KW-0812">Transmembrane</keyword>
<evidence type="ECO:0000313" key="3">
    <source>
        <dbReference type="EMBL" id="KAF5829588.1"/>
    </source>
</evidence>
<feature type="compositionally biased region" description="Basic and acidic residues" evidence="1">
    <location>
        <begin position="275"/>
        <end position="284"/>
    </location>
</feature>
<feature type="compositionally biased region" description="Polar residues" evidence="1">
    <location>
        <begin position="258"/>
        <end position="271"/>
    </location>
</feature>
<feature type="region of interest" description="Disordered" evidence="1">
    <location>
        <begin position="888"/>
        <end position="921"/>
    </location>
</feature>
<keyword evidence="4" id="KW-1185">Reference proteome</keyword>
<feature type="compositionally biased region" description="Polar residues" evidence="1">
    <location>
        <begin position="586"/>
        <end position="595"/>
    </location>
</feature>
<dbReference type="Proteomes" id="UP000815325">
    <property type="component" value="Unassembled WGS sequence"/>
</dbReference>
<evidence type="ECO:0000256" key="2">
    <source>
        <dbReference type="SAM" id="Phobius"/>
    </source>
</evidence>
<evidence type="ECO:0008006" key="5">
    <source>
        <dbReference type="Google" id="ProtNLM"/>
    </source>
</evidence>
<proteinExistence type="predicted"/>
<organism evidence="3 4">
    <name type="scientific">Dunaliella salina</name>
    <name type="common">Green alga</name>
    <name type="synonym">Protococcus salinus</name>
    <dbReference type="NCBI Taxonomy" id="3046"/>
    <lineage>
        <taxon>Eukaryota</taxon>
        <taxon>Viridiplantae</taxon>
        <taxon>Chlorophyta</taxon>
        <taxon>core chlorophytes</taxon>
        <taxon>Chlorophyceae</taxon>
        <taxon>CS clade</taxon>
        <taxon>Chlamydomonadales</taxon>
        <taxon>Dunaliellaceae</taxon>
        <taxon>Dunaliella</taxon>
    </lineage>
</organism>
<gene>
    <name evidence="3" type="ORF">DUNSADRAFT_15870</name>
</gene>
<sequence length="921" mass="97363">MEEFCIYAVAVEVDGDFECADFVKQSEAQQILEASSITCGDFFGVGEAILMNDDVRAPATAPPQPTVGNSGGNQTVTVTTEGVEQSDWMDTGRPFLWVWVLIAAVGLLLWCCLPCFLILCIRLWLTPKKAQLVTIGTNTGPERRGSRYSNEVFCTNDVDIDLDPDTIEDPSWAGGGALGDSYSTQGSHAGPVAVQSSFARPNSVQSSFSLSIPAQGSFIGPGSSFIIPRGEPHPGPPGLGQHPGGRWLCTADPPSKNAHIQSTSYVRSQSVMEVARPRSVREGARSQSVMEGARPRSGMESARSEPMTDVPEQDEHKHDVSERSTPGNSPHTVVHFADKSYSELPVQAHVPEEGMEGCPFTLVTKPSQAARAPATMEPSGNLAKICGPLYSHLHEPALEDANAKNGGGGMPQQMSVCLYRYLQEPAAEDAVAKIDLGGEPHKMSESIYRYLQEPATEGAGEENGRGREPQETSEPLYSHLQEPAAQEGVGETGGVGESKKALAQLGSATECDGPSTRQPGLMLPPVVQPKQNKTSLMRAARSFRTAFRGHQTSISTEQAGGSFPRKVLRSLSASASQGRPAYWRRTGSSKTSQVQPDPASTTSAKASRSPTSSTSSFSSTSAGKSCLKSQPAIWLKMGSTKSSQVQFDPASTAPSEVAPSNTTSNTSSYSSNFADDSCPRTGGSSRPNRSLDLVAAPHQARASMANGKNALPALRPVPTGHQGFHMAGGARRAASWTMPTVAGSPHPGPTIFGAGSFSAPRGRRDLPAGAKSDLAAGAGGDPDAAGAGPSPRQCWKSASQNKMCMPKEEDKEDKSRDSLARPVPLPAGLDTSAEHLLPVKLFAPASATNTRPPEIIPGTPEQTEPAGQAREQLFHKRRFSQLAATPSDATITFGPGQGHPRQPSQRAKSFTYGTLGKGFKG</sequence>
<comment type="caution">
    <text evidence="3">The sequence shown here is derived from an EMBL/GenBank/DDBJ whole genome shotgun (WGS) entry which is preliminary data.</text>
</comment>
<feature type="region of interest" description="Disordered" evidence="1">
    <location>
        <begin position="744"/>
        <end position="829"/>
    </location>
</feature>
<reference evidence="3" key="1">
    <citation type="submission" date="2017-08" db="EMBL/GenBank/DDBJ databases">
        <authorList>
            <person name="Polle J.E."/>
            <person name="Barry K."/>
            <person name="Cushman J."/>
            <person name="Schmutz J."/>
            <person name="Tran D."/>
            <person name="Hathwaick L.T."/>
            <person name="Yim W.C."/>
            <person name="Jenkins J."/>
            <person name="Mckie-Krisberg Z.M."/>
            <person name="Prochnik S."/>
            <person name="Lindquist E."/>
            <person name="Dockter R.B."/>
            <person name="Adam C."/>
            <person name="Molina H."/>
            <person name="Bunkerborg J."/>
            <person name="Jin E."/>
            <person name="Buchheim M."/>
            <person name="Magnuson J."/>
        </authorList>
    </citation>
    <scope>NUCLEOTIDE SEQUENCE</scope>
    <source>
        <strain evidence="3">CCAP 19/18</strain>
    </source>
</reference>
<keyword evidence="2" id="KW-1133">Transmembrane helix</keyword>
<feature type="region of interest" description="Disordered" evidence="1">
    <location>
        <begin position="456"/>
        <end position="475"/>
    </location>
</feature>
<evidence type="ECO:0000313" key="4">
    <source>
        <dbReference type="Proteomes" id="UP000815325"/>
    </source>
</evidence>